<feature type="chain" id="PRO_5020299947" evidence="1">
    <location>
        <begin position="23"/>
        <end position="920"/>
    </location>
</feature>
<dbReference type="OrthoDB" id="1652165at2"/>
<keyword evidence="1" id="KW-0732">Signal</keyword>
<dbReference type="NCBIfam" id="TIGR04131">
    <property type="entry name" value="Bac_Flav_CTERM"/>
    <property type="match status" value="1"/>
</dbReference>
<dbReference type="AlphaFoldDB" id="A0A4Q1CLY8"/>
<dbReference type="CDD" id="cd00146">
    <property type="entry name" value="PKD"/>
    <property type="match status" value="2"/>
</dbReference>
<dbReference type="Proteomes" id="UP000290204">
    <property type="component" value="Unassembled WGS sequence"/>
</dbReference>
<accession>A0A4Q1CLY8</accession>
<dbReference type="InterPro" id="IPR035986">
    <property type="entry name" value="PKD_dom_sf"/>
</dbReference>
<evidence type="ECO:0000313" key="4">
    <source>
        <dbReference type="Proteomes" id="UP000290204"/>
    </source>
</evidence>
<reference evidence="3 4" key="1">
    <citation type="submission" date="2019-01" db="EMBL/GenBank/DDBJ databases">
        <title>Lacibacter sp. strain TTM-7.</title>
        <authorList>
            <person name="Chen W.-M."/>
        </authorList>
    </citation>
    <scope>NUCLEOTIDE SEQUENCE [LARGE SCALE GENOMIC DNA]</scope>
    <source>
        <strain evidence="3 4">TTM-7</strain>
    </source>
</reference>
<evidence type="ECO:0000256" key="1">
    <source>
        <dbReference type="SAM" id="SignalP"/>
    </source>
</evidence>
<organism evidence="3 4">
    <name type="scientific">Lacibacter luteus</name>
    <dbReference type="NCBI Taxonomy" id="2508719"/>
    <lineage>
        <taxon>Bacteria</taxon>
        <taxon>Pseudomonadati</taxon>
        <taxon>Bacteroidota</taxon>
        <taxon>Chitinophagia</taxon>
        <taxon>Chitinophagales</taxon>
        <taxon>Chitinophagaceae</taxon>
        <taxon>Lacibacter</taxon>
    </lineage>
</organism>
<dbReference type="Gene3D" id="2.60.120.260">
    <property type="entry name" value="Galactose-binding domain-like"/>
    <property type="match status" value="1"/>
</dbReference>
<dbReference type="SUPFAM" id="SSF49299">
    <property type="entry name" value="PKD domain"/>
    <property type="match status" value="2"/>
</dbReference>
<feature type="signal peptide" evidence="1">
    <location>
        <begin position="1"/>
        <end position="22"/>
    </location>
</feature>
<dbReference type="RefSeq" id="WP_129129405.1">
    <property type="nucleotide sequence ID" value="NZ_SDHW01000001.1"/>
</dbReference>
<evidence type="ECO:0000259" key="2">
    <source>
        <dbReference type="PROSITE" id="PS50093"/>
    </source>
</evidence>
<protein>
    <submittedName>
        <fullName evidence="3">T9SS type B sorting domain-containing protein</fullName>
    </submittedName>
</protein>
<keyword evidence="4" id="KW-1185">Reference proteome</keyword>
<dbReference type="Pfam" id="PF13585">
    <property type="entry name" value="CHU_C"/>
    <property type="match status" value="1"/>
</dbReference>
<dbReference type="Gene3D" id="2.60.40.2700">
    <property type="match status" value="1"/>
</dbReference>
<dbReference type="InterPro" id="IPR026341">
    <property type="entry name" value="T9SS_type_B"/>
</dbReference>
<gene>
    <name evidence="3" type="ORF">ESA94_03180</name>
</gene>
<feature type="domain" description="PKD" evidence="2">
    <location>
        <begin position="509"/>
        <end position="559"/>
    </location>
</feature>
<name>A0A4Q1CLY8_9BACT</name>
<dbReference type="InterPro" id="IPR000601">
    <property type="entry name" value="PKD_dom"/>
</dbReference>
<comment type="caution">
    <text evidence="3">The sequence shown here is derived from an EMBL/GenBank/DDBJ whole genome shotgun (WGS) entry which is preliminary data.</text>
</comment>
<dbReference type="SMART" id="SM00089">
    <property type="entry name" value="PKD"/>
    <property type="match status" value="2"/>
</dbReference>
<dbReference type="EMBL" id="SDHW01000001">
    <property type="protein sequence ID" value="RXK62033.1"/>
    <property type="molecule type" value="Genomic_DNA"/>
</dbReference>
<dbReference type="Pfam" id="PF18911">
    <property type="entry name" value="PKD_4"/>
    <property type="match status" value="2"/>
</dbReference>
<dbReference type="PROSITE" id="PS50093">
    <property type="entry name" value="PKD"/>
    <property type="match status" value="2"/>
</dbReference>
<feature type="domain" description="PKD" evidence="2">
    <location>
        <begin position="430"/>
        <end position="466"/>
    </location>
</feature>
<sequence length="920" mass="98453">MRLYLLFLSILCLLCITASVKAQTCRTSLGDPIVNVAFGSGANYGPPLPAGTTSSLQYQGANCPPDGYYSINNYSTGCWPNDVVWHTATDHTGDANGYYMLINASNQPSNFYIQTINGLCAGTTYQFAAWLLNMCSVTGIKPNITFTIEKLDGTVLGSYNTGDIPMTNPATWVQYGLYFTTPAGVSSVVLRMRNNSPGGVGNDLGLDDITFRPAGAAVKASAAGISGDTINLCADDLRSLTFQSTVENCYVTTAYQWQLSTNNGGTWNNIAGATTASYTRTTTAPGKYLYRLLIAESINIGITTCRVASNPITVNINPLPVVTIRSNSPRCAGDTLLLTATGGNRYSWSGPNAVSGTANNLQITNTVVANSGMYYVTVTDSLGCVNNDSLAVVVHPTPVADFSMTAPLCEKNSVQFSDRSITGGQALQKWNWNFGDGTTTSNSNPSHVFATAGKYSVSFSVENVVGCKSQPITKDVTINPLPEPDFIVPAICLADSFATFINTSVIKDGSESLFTHLWNFGDANAMPASTNTSTLVSPDHSYKAVGIYPVKLTVTSKDGCVKDTLKNFTVNGSQPVAKFGIDPAVSYCSNTDLVLQDQSTVNFGSITRIEVYWDYGNDISLKFVDSLPSAGKRYTHRYPAFTGPATKDVQLRYVVYSGISCVNELSQTVTLKASPVVQFLPLPAVCENAMLFTLTQATEISGLSGIGSYSGAAVNTAGLFDPAIAKAGTHTIRYTFTAGNSCTAYAEQLIKVYPQPVADAGPDRTLLSGMSIILNAAAQGDSLRYEWLPLTAIENNLVLQPKVAPLADITYTFRVVSKDGCEATDDVFVKVVKDIFVPNAFTPNGDGLNDVWEIAVLNAYPGASVKVYNRYGQLVYQSTVTSKGWDGMFNGKQQPIGTYAWVLDVGDGRKKMHGIVNIVR</sequence>
<dbReference type="InterPro" id="IPR022409">
    <property type="entry name" value="PKD/Chitinase_dom"/>
</dbReference>
<proteinExistence type="predicted"/>
<evidence type="ECO:0000313" key="3">
    <source>
        <dbReference type="EMBL" id="RXK62033.1"/>
    </source>
</evidence>
<dbReference type="InterPro" id="IPR013783">
    <property type="entry name" value="Ig-like_fold"/>
</dbReference>
<dbReference type="Gene3D" id="2.60.40.10">
    <property type="entry name" value="Immunoglobulins"/>
    <property type="match status" value="3"/>
</dbReference>